<dbReference type="eggNOG" id="ENOG502SJDY">
    <property type="taxonomic scope" value="Eukaryota"/>
</dbReference>
<dbReference type="GO" id="GO:0005634">
    <property type="term" value="C:nucleus"/>
    <property type="evidence" value="ECO:0007669"/>
    <property type="project" value="TreeGrafter"/>
</dbReference>
<dbReference type="AlphaFoldDB" id="R7RZM0"/>
<dbReference type="GO" id="GO:0006388">
    <property type="term" value="P:tRNA splicing, via endonucleolytic cleavage and ligation"/>
    <property type="evidence" value="ECO:0007669"/>
    <property type="project" value="TreeGrafter"/>
</dbReference>
<organism evidence="2 3">
    <name type="scientific">Stereum hirsutum (strain FP-91666)</name>
    <name type="common">White-rot fungus</name>
    <dbReference type="NCBI Taxonomy" id="721885"/>
    <lineage>
        <taxon>Eukaryota</taxon>
        <taxon>Fungi</taxon>
        <taxon>Dikarya</taxon>
        <taxon>Basidiomycota</taxon>
        <taxon>Agaricomycotina</taxon>
        <taxon>Agaricomycetes</taxon>
        <taxon>Russulales</taxon>
        <taxon>Stereaceae</taxon>
        <taxon>Stereum</taxon>
    </lineage>
</organism>
<dbReference type="OrthoDB" id="276239at2759"/>
<dbReference type="KEGG" id="shs:STEHIDRAFT_163321"/>
<name>R7RZM0_STEHR</name>
<dbReference type="Pfam" id="PF09511">
    <property type="entry name" value="RNA_lig_T4_1"/>
    <property type="match status" value="1"/>
</dbReference>
<evidence type="ECO:0000259" key="1">
    <source>
        <dbReference type="Pfam" id="PF09511"/>
    </source>
</evidence>
<dbReference type="PANTHER" id="PTHR32004">
    <property type="entry name" value="TRNA LIGASE"/>
    <property type="match status" value="1"/>
</dbReference>
<dbReference type="EMBL" id="JH687401">
    <property type="protein sequence ID" value="EIM79762.1"/>
    <property type="molecule type" value="Genomic_DNA"/>
</dbReference>
<dbReference type="GO" id="GO:0003972">
    <property type="term" value="F:RNA ligase (ATP) activity"/>
    <property type="evidence" value="ECO:0007669"/>
    <property type="project" value="TreeGrafter"/>
</dbReference>
<gene>
    <name evidence="2" type="ORF">STEHIDRAFT_163321</name>
</gene>
<evidence type="ECO:0000313" key="2">
    <source>
        <dbReference type="EMBL" id="EIM79762.1"/>
    </source>
</evidence>
<dbReference type="Proteomes" id="UP000053927">
    <property type="component" value="Unassembled WGS sequence"/>
</dbReference>
<feature type="domain" description="T4 RNA ligase 1-like N-terminal" evidence="1">
    <location>
        <begin position="60"/>
        <end position="126"/>
    </location>
</feature>
<keyword evidence="3" id="KW-1185">Reference proteome</keyword>
<dbReference type="RefSeq" id="XP_007311083.1">
    <property type="nucleotide sequence ID" value="XM_007311021.1"/>
</dbReference>
<evidence type="ECO:0000313" key="3">
    <source>
        <dbReference type="Proteomes" id="UP000053927"/>
    </source>
</evidence>
<sequence length="267" mass="30391">MAALLPPKYNPSDSELINALHRLHKQSPKLVRSSKYEAPQDASIIRDVKEKEDESGGEREREYRIVARGYDKFAIIGEVPWTTWAALEEHTTPPYTLTLKLNGCIIFIGALTPDKLLITSKHSLGHWESPDWIAPHVLLPSHPRLEMIAFRGIDTRIILALALTTNVPSADNTAFFPLLQQISSILSPEAFPNLKYLRDLSVESDSIRRRRPERAVVQFWAKVLGRCRERGVWLKDVEGFNVTMGTLRRARKVLHVWEAVEEARSRG</sequence>
<protein>
    <recommendedName>
        <fullName evidence="1">T4 RNA ligase 1-like N-terminal domain-containing protein</fullName>
    </recommendedName>
</protein>
<accession>R7RZM0</accession>
<dbReference type="PANTHER" id="PTHR32004:SF1">
    <property type="entry name" value="TRNA LIGASE"/>
    <property type="match status" value="1"/>
</dbReference>
<dbReference type="InterPro" id="IPR019039">
    <property type="entry name" value="T4-Rnl1-like_N"/>
</dbReference>
<proteinExistence type="predicted"/>
<reference evidence="3" key="1">
    <citation type="journal article" date="2012" name="Science">
        <title>The Paleozoic origin of enzymatic lignin decomposition reconstructed from 31 fungal genomes.</title>
        <authorList>
            <person name="Floudas D."/>
            <person name="Binder M."/>
            <person name="Riley R."/>
            <person name="Barry K."/>
            <person name="Blanchette R.A."/>
            <person name="Henrissat B."/>
            <person name="Martinez A.T."/>
            <person name="Otillar R."/>
            <person name="Spatafora J.W."/>
            <person name="Yadav J.S."/>
            <person name="Aerts A."/>
            <person name="Benoit I."/>
            <person name="Boyd A."/>
            <person name="Carlson A."/>
            <person name="Copeland A."/>
            <person name="Coutinho P.M."/>
            <person name="de Vries R.P."/>
            <person name="Ferreira P."/>
            <person name="Findley K."/>
            <person name="Foster B."/>
            <person name="Gaskell J."/>
            <person name="Glotzer D."/>
            <person name="Gorecki P."/>
            <person name="Heitman J."/>
            <person name="Hesse C."/>
            <person name="Hori C."/>
            <person name="Igarashi K."/>
            <person name="Jurgens J.A."/>
            <person name="Kallen N."/>
            <person name="Kersten P."/>
            <person name="Kohler A."/>
            <person name="Kuees U."/>
            <person name="Kumar T.K.A."/>
            <person name="Kuo A."/>
            <person name="LaButti K."/>
            <person name="Larrondo L.F."/>
            <person name="Lindquist E."/>
            <person name="Ling A."/>
            <person name="Lombard V."/>
            <person name="Lucas S."/>
            <person name="Lundell T."/>
            <person name="Martin R."/>
            <person name="McLaughlin D.J."/>
            <person name="Morgenstern I."/>
            <person name="Morin E."/>
            <person name="Murat C."/>
            <person name="Nagy L.G."/>
            <person name="Nolan M."/>
            <person name="Ohm R.A."/>
            <person name="Patyshakuliyeva A."/>
            <person name="Rokas A."/>
            <person name="Ruiz-Duenas F.J."/>
            <person name="Sabat G."/>
            <person name="Salamov A."/>
            <person name="Samejima M."/>
            <person name="Schmutz J."/>
            <person name="Slot J.C."/>
            <person name="St John F."/>
            <person name="Stenlid J."/>
            <person name="Sun H."/>
            <person name="Sun S."/>
            <person name="Syed K."/>
            <person name="Tsang A."/>
            <person name="Wiebenga A."/>
            <person name="Young D."/>
            <person name="Pisabarro A."/>
            <person name="Eastwood D.C."/>
            <person name="Martin F."/>
            <person name="Cullen D."/>
            <person name="Grigoriev I.V."/>
            <person name="Hibbett D.S."/>
        </authorList>
    </citation>
    <scope>NUCLEOTIDE SEQUENCE [LARGE SCALE GENOMIC DNA]</scope>
    <source>
        <strain evidence="3">FP-91666</strain>
    </source>
</reference>
<dbReference type="GeneID" id="18802297"/>